<dbReference type="Pfam" id="PF25209">
    <property type="entry name" value="Phage_capsid_4"/>
    <property type="match status" value="1"/>
</dbReference>
<evidence type="ECO:0000313" key="4">
    <source>
        <dbReference type="EMBL" id="QJI03373.1"/>
    </source>
</evidence>
<gene>
    <name evidence="2" type="ORF">MM415A01099_0014</name>
    <name evidence="3" type="ORF">MM415B04762_0009</name>
    <name evidence="1" type="ORF">TM448A04263_0008</name>
    <name evidence="4" type="ORF">TM448B04469_0003</name>
</gene>
<dbReference type="EMBL" id="MT143052">
    <property type="protein sequence ID" value="QJA92269.1"/>
    <property type="molecule type" value="Genomic_DNA"/>
</dbReference>
<proteinExistence type="predicted"/>
<organism evidence="1">
    <name type="scientific">viral metagenome</name>
    <dbReference type="NCBI Taxonomy" id="1070528"/>
    <lineage>
        <taxon>unclassified sequences</taxon>
        <taxon>metagenomes</taxon>
        <taxon>organismal metagenomes</taxon>
    </lineage>
</organism>
<reference evidence="1" key="1">
    <citation type="submission" date="2020-03" db="EMBL/GenBank/DDBJ databases">
        <title>The deep terrestrial virosphere.</title>
        <authorList>
            <person name="Holmfeldt K."/>
            <person name="Nilsson E."/>
            <person name="Simone D."/>
            <person name="Lopez-Fernandez M."/>
            <person name="Wu X."/>
            <person name="de Brujin I."/>
            <person name="Lundin D."/>
            <person name="Andersson A."/>
            <person name="Bertilsson S."/>
            <person name="Dopson M."/>
        </authorList>
    </citation>
    <scope>NUCLEOTIDE SEQUENCE</scope>
    <source>
        <strain evidence="2">MM415A01099</strain>
        <strain evidence="3">MM415B04762</strain>
        <strain evidence="1">TM448A04263</strain>
        <strain evidence="4">TM448B04469</strain>
    </source>
</reference>
<dbReference type="EMBL" id="MT144468">
    <property type="protein sequence ID" value="QJA53997.1"/>
    <property type="molecule type" value="Genomic_DNA"/>
</dbReference>
<dbReference type="AlphaFoldDB" id="A0A6H2A347"/>
<evidence type="ECO:0000313" key="2">
    <source>
        <dbReference type="EMBL" id="QJA78263.1"/>
    </source>
</evidence>
<sequence>MSVTRVAGMPDYTNDGASRFIPEVWAGKLIEKFYMSSVWAAISNTNYEGMIKDQGDTVIIRNTPTLTINDYQKGQKLNYERPETTALELLINKGKYFAFTCDDIDAYQSDIKLMNTFSADAAEQMKIAIDSDVLDTISADYATVGTIPAANQGATAGVISSSYNLGAAVTPAPVQITKANVLEYIIDCGSVLDEQNVPESGRWLLIPSWFANLIKKSDLKDASMTGEGSAVIRNGRIGMLDRFTLYLSNNLYVDNTHNYFCLFGTNAAITFAAQMTKMETLRAESTFGDLVRGLNVYGFKVVKPEALGLLYCEK</sequence>
<name>A0A6H2A347_9ZZZZ</name>
<dbReference type="EMBL" id="MT145082">
    <property type="protein sequence ID" value="QJI03373.1"/>
    <property type="molecule type" value="Genomic_DNA"/>
</dbReference>
<evidence type="ECO:0000313" key="3">
    <source>
        <dbReference type="EMBL" id="QJA92269.1"/>
    </source>
</evidence>
<protein>
    <submittedName>
        <fullName evidence="1">Putative capsid protein</fullName>
    </submittedName>
</protein>
<accession>A0A6H2A347</accession>
<dbReference type="EMBL" id="MT142328">
    <property type="protein sequence ID" value="QJA78263.1"/>
    <property type="molecule type" value="Genomic_DNA"/>
</dbReference>
<evidence type="ECO:0000313" key="1">
    <source>
        <dbReference type="EMBL" id="QJA53997.1"/>
    </source>
</evidence>